<proteinExistence type="predicted"/>
<accession>A0A9Q4CB10</accession>
<dbReference type="Proteomes" id="UP001071478">
    <property type="component" value="Unassembled WGS sequence"/>
</dbReference>
<gene>
    <name evidence="3" type="ORF">OS129_07440</name>
</gene>
<dbReference type="Gene3D" id="1.10.260.40">
    <property type="entry name" value="lambda repressor-like DNA-binding domains"/>
    <property type="match status" value="1"/>
</dbReference>
<dbReference type="PANTHER" id="PTHR46558:SF4">
    <property type="entry name" value="DNA-BIDING PHAGE PROTEIN"/>
    <property type="match status" value="1"/>
</dbReference>
<sequence>MTMDPDTTENLVRKLRRWAELSQADLAARVGVTRQTIANIEKGNYSPSVHLALAICRELGATVEQVFGAEQNTTAPGITHERNR</sequence>
<dbReference type="InterPro" id="IPR001387">
    <property type="entry name" value="Cro/C1-type_HTH"/>
</dbReference>
<dbReference type="PROSITE" id="PS50943">
    <property type="entry name" value="HTH_CROC1"/>
    <property type="match status" value="1"/>
</dbReference>
<evidence type="ECO:0000313" key="3">
    <source>
        <dbReference type="EMBL" id="MCX7468705.1"/>
    </source>
</evidence>
<dbReference type="SMART" id="SM00530">
    <property type="entry name" value="HTH_XRE"/>
    <property type="match status" value="1"/>
</dbReference>
<dbReference type="Pfam" id="PF01381">
    <property type="entry name" value="HTH_3"/>
    <property type="match status" value="1"/>
</dbReference>
<comment type="caution">
    <text evidence="3">The sequence shown here is derived from an EMBL/GenBank/DDBJ whole genome shotgun (WGS) entry which is preliminary data.</text>
</comment>
<feature type="domain" description="HTH cro/C1-type" evidence="2">
    <location>
        <begin position="12"/>
        <end position="66"/>
    </location>
</feature>
<dbReference type="SUPFAM" id="SSF47413">
    <property type="entry name" value="lambda repressor-like DNA-binding domains"/>
    <property type="match status" value="1"/>
</dbReference>
<keyword evidence="1" id="KW-0238">DNA-binding</keyword>
<dbReference type="EMBL" id="JAPMKU010000003">
    <property type="protein sequence ID" value="MCX7468705.1"/>
    <property type="molecule type" value="Genomic_DNA"/>
</dbReference>
<reference evidence="3" key="1">
    <citation type="submission" date="2022-11" db="EMBL/GenBank/DDBJ databases">
        <title>Corynebacterium sp. isolated from Penguins.</title>
        <authorList>
            <person name="Sedlar K."/>
            <person name="Svec P."/>
        </authorList>
    </citation>
    <scope>NUCLEOTIDE SEQUENCE</scope>
    <source>
        <strain evidence="3">P7374</strain>
    </source>
</reference>
<evidence type="ECO:0000259" key="2">
    <source>
        <dbReference type="PROSITE" id="PS50943"/>
    </source>
</evidence>
<dbReference type="PANTHER" id="PTHR46558">
    <property type="entry name" value="TRACRIPTIONAL REGULATORY PROTEIN-RELATED-RELATED"/>
    <property type="match status" value="1"/>
</dbReference>
<organism evidence="3 4">
    <name type="scientific">Corynebacterium pygosceleis</name>
    <dbReference type="NCBI Taxonomy" id="2800406"/>
    <lineage>
        <taxon>Bacteria</taxon>
        <taxon>Bacillati</taxon>
        <taxon>Actinomycetota</taxon>
        <taxon>Actinomycetes</taxon>
        <taxon>Mycobacteriales</taxon>
        <taxon>Corynebacteriaceae</taxon>
        <taxon>Corynebacterium</taxon>
    </lineage>
</organism>
<dbReference type="AlphaFoldDB" id="A0A9Q4CB10"/>
<dbReference type="CDD" id="cd00093">
    <property type="entry name" value="HTH_XRE"/>
    <property type="match status" value="1"/>
</dbReference>
<evidence type="ECO:0000256" key="1">
    <source>
        <dbReference type="ARBA" id="ARBA00023125"/>
    </source>
</evidence>
<evidence type="ECO:0000313" key="4">
    <source>
        <dbReference type="Proteomes" id="UP001071478"/>
    </source>
</evidence>
<dbReference type="GO" id="GO:0003677">
    <property type="term" value="F:DNA binding"/>
    <property type="evidence" value="ECO:0007669"/>
    <property type="project" value="UniProtKB-KW"/>
</dbReference>
<name>A0A9Q4CB10_9CORY</name>
<protein>
    <submittedName>
        <fullName evidence="3">Helix-turn-helix transcriptional regulator</fullName>
    </submittedName>
</protein>
<dbReference type="InterPro" id="IPR010982">
    <property type="entry name" value="Lambda_DNA-bd_dom_sf"/>
</dbReference>